<evidence type="ECO:0000259" key="2">
    <source>
        <dbReference type="Pfam" id="PF11127"/>
    </source>
</evidence>
<comment type="caution">
    <text evidence="3">The sequence shown here is derived from an EMBL/GenBank/DDBJ whole genome shotgun (WGS) entry which is preliminary data.</text>
</comment>
<keyword evidence="1" id="KW-0472">Membrane</keyword>
<keyword evidence="1" id="KW-0812">Transmembrane</keyword>
<keyword evidence="1" id="KW-1133">Transmembrane helix</keyword>
<name>A0ABT9FF66_9GAMM</name>
<protein>
    <submittedName>
        <fullName evidence="3">DUF2892 domain-containing protein</fullName>
    </submittedName>
</protein>
<keyword evidence="4" id="KW-1185">Reference proteome</keyword>
<gene>
    <name evidence="3" type="ORF">Q8W34_12255</name>
</gene>
<organism evidence="3 4">
    <name type="scientific">Pseudoalteromonas marina</name>
    <dbReference type="NCBI Taxonomy" id="267375"/>
    <lineage>
        <taxon>Bacteria</taxon>
        <taxon>Pseudomonadati</taxon>
        <taxon>Pseudomonadota</taxon>
        <taxon>Gammaproteobacteria</taxon>
        <taxon>Alteromonadales</taxon>
        <taxon>Pseudoalteromonadaceae</taxon>
        <taxon>Pseudoalteromonas</taxon>
    </lineage>
</organism>
<evidence type="ECO:0000313" key="3">
    <source>
        <dbReference type="EMBL" id="MDP2565408.1"/>
    </source>
</evidence>
<dbReference type="EMBL" id="JAUYVT010000011">
    <property type="protein sequence ID" value="MDP2565408.1"/>
    <property type="molecule type" value="Genomic_DNA"/>
</dbReference>
<proteinExistence type="predicted"/>
<accession>A0ABT9FF66</accession>
<reference evidence="3" key="1">
    <citation type="submission" date="2023-07" db="EMBL/GenBank/DDBJ databases">
        <title>Genome content predicts the carbon catabolic preferences of heterotrophic bacteria.</title>
        <authorList>
            <person name="Gralka M."/>
        </authorList>
    </citation>
    <scope>NUCLEOTIDE SEQUENCE</scope>
    <source>
        <strain evidence="3">4G09</strain>
    </source>
</reference>
<dbReference type="InterPro" id="IPR021309">
    <property type="entry name" value="YgaP-like_TM"/>
</dbReference>
<evidence type="ECO:0000313" key="4">
    <source>
        <dbReference type="Proteomes" id="UP001177212"/>
    </source>
</evidence>
<dbReference type="Pfam" id="PF11127">
    <property type="entry name" value="YgaP-like_TM"/>
    <property type="match status" value="1"/>
</dbReference>
<feature type="transmembrane region" description="Helical" evidence="1">
    <location>
        <begin position="7"/>
        <end position="24"/>
    </location>
</feature>
<dbReference type="RefSeq" id="WP_006794224.1">
    <property type="nucleotide sequence ID" value="NZ_CALSLX010000001.1"/>
</dbReference>
<dbReference type="Proteomes" id="UP001177212">
    <property type="component" value="Unassembled WGS sequence"/>
</dbReference>
<sequence length="62" mass="7232">MKLNNALRLIAGIMIVISILLQTYHDPRWVYFTVFIALNLMQSAFTSWCPMITLLRKFGVKE</sequence>
<evidence type="ECO:0000256" key="1">
    <source>
        <dbReference type="SAM" id="Phobius"/>
    </source>
</evidence>
<feature type="domain" description="Inner membrane protein YgaP-like transmembrane" evidence="2">
    <location>
        <begin position="3"/>
        <end position="56"/>
    </location>
</feature>
<dbReference type="Gene3D" id="6.10.140.1340">
    <property type="match status" value="1"/>
</dbReference>
<feature type="transmembrane region" description="Helical" evidence="1">
    <location>
        <begin position="30"/>
        <end position="55"/>
    </location>
</feature>